<proteinExistence type="predicted"/>
<keyword evidence="2" id="KW-1185">Reference proteome</keyword>
<protein>
    <submittedName>
        <fullName evidence="1">Uncharacterized protein</fullName>
    </submittedName>
</protein>
<sequence>MFPWVREISELTPMVGFDQRFWNTQSSLELSSSPSRPLTRSTSALHDVSITKDGGPASSLSSEHRLQTRRLSSCGSRAQSLRGMWDLPRPGLEPWQRPLAKGCPGVERLRMAPEENLLRTLFGHKKLTLNQRLFMGASLVAQWLRICLPMQGTRVRALVWEDPTCRGATGPVSHNY</sequence>
<gene>
    <name evidence="1" type="ORF">J1605_022171</name>
</gene>
<dbReference type="AlphaFoldDB" id="A0AB34H8U7"/>
<accession>A0AB34H8U7</accession>
<name>A0AB34H8U7_ESCRO</name>
<reference evidence="1 2" key="1">
    <citation type="submission" date="2022-11" db="EMBL/GenBank/DDBJ databases">
        <title>Whole genome sequence of Eschrichtius robustus ER-17-0199.</title>
        <authorList>
            <person name="Bruniche-Olsen A."/>
            <person name="Black A.N."/>
            <person name="Fields C.J."/>
            <person name="Walden K."/>
            <person name="Dewoody J.A."/>
        </authorList>
    </citation>
    <scope>NUCLEOTIDE SEQUENCE [LARGE SCALE GENOMIC DNA]</scope>
    <source>
        <strain evidence="1">ER-17-0199</strain>
        <tissue evidence="1">Blubber</tissue>
    </source>
</reference>
<dbReference type="Proteomes" id="UP001159641">
    <property type="component" value="Unassembled WGS sequence"/>
</dbReference>
<evidence type="ECO:0000313" key="2">
    <source>
        <dbReference type="Proteomes" id="UP001159641"/>
    </source>
</evidence>
<dbReference type="EMBL" id="JAIQCJ010001430">
    <property type="protein sequence ID" value="KAJ8789236.1"/>
    <property type="molecule type" value="Genomic_DNA"/>
</dbReference>
<evidence type="ECO:0000313" key="1">
    <source>
        <dbReference type="EMBL" id="KAJ8789236.1"/>
    </source>
</evidence>
<organism evidence="1 2">
    <name type="scientific">Eschrichtius robustus</name>
    <name type="common">California gray whale</name>
    <name type="synonym">Eschrichtius gibbosus</name>
    <dbReference type="NCBI Taxonomy" id="9764"/>
    <lineage>
        <taxon>Eukaryota</taxon>
        <taxon>Metazoa</taxon>
        <taxon>Chordata</taxon>
        <taxon>Craniata</taxon>
        <taxon>Vertebrata</taxon>
        <taxon>Euteleostomi</taxon>
        <taxon>Mammalia</taxon>
        <taxon>Eutheria</taxon>
        <taxon>Laurasiatheria</taxon>
        <taxon>Artiodactyla</taxon>
        <taxon>Whippomorpha</taxon>
        <taxon>Cetacea</taxon>
        <taxon>Mysticeti</taxon>
        <taxon>Eschrichtiidae</taxon>
        <taxon>Eschrichtius</taxon>
    </lineage>
</organism>
<comment type="caution">
    <text evidence="1">The sequence shown here is derived from an EMBL/GenBank/DDBJ whole genome shotgun (WGS) entry which is preliminary data.</text>
</comment>